<sequence>KLKFAFFLRSLRYSGRLFIARNSSNYFLQLRLSYFRIVVTITELGILRRPSRISESHSGFGDTFSPRLSITTNLHPRNISREEG</sequence>
<name>A0A0K2U6D9_LEPSM</name>
<feature type="non-terminal residue" evidence="1">
    <location>
        <position position="1"/>
    </location>
</feature>
<proteinExistence type="predicted"/>
<organism evidence="1">
    <name type="scientific">Lepeophtheirus salmonis</name>
    <name type="common">Salmon louse</name>
    <name type="synonym">Caligus salmonis</name>
    <dbReference type="NCBI Taxonomy" id="72036"/>
    <lineage>
        <taxon>Eukaryota</taxon>
        <taxon>Metazoa</taxon>
        <taxon>Ecdysozoa</taxon>
        <taxon>Arthropoda</taxon>
        <taxon>Crustacea</taxon>
        <taxon>Multicrustacea</taxon>
        <taxon>Hexanauplia</taxon>
        <taxon>Copepoda</taxon>
        <taxon>Siphonostomatoida</taxon>
        <taxon>Caligidae</taxon>
        <taxon>Lepeophtheirus</taxon>
    </lineage>
</organism>
<accession>A0A0K2U6D9</accession>
<evidence type="ECO:0000313" key="1">
    <source>
        <dbReference type="EMBL" id="CDW33610.1"/>
    </source>
</evidence>
<protein>
    <submittedName>
        <fullName evidence="1">Uncharacterized protein</fullName>
    </submittedName>
</protein>
<dbReference type="AlphaFoldDB" id="A0A0K2U6D9"/>
<dbReference type="EMBL" id="HACA01016249">
    <property type="protein sequence ID" value="CDW33610.1"/>
    <property type="molecule type" value="Transcribed_RNA"/>
</dbReference>
<reference evidence="1" key="1">
    <citation type="submission" date="2014-05" db="EMBL/GenBank/DDBJ databases">
        <authorList>
            <person name="Chronopoulou M."/>
        </authorList>
    </citation>
    <scope>NUCLEOTIDE SEQUENCE</scope>
    <source>
        <tissue evidence="1">Whole organism</tissue>
    </source>
</reference>